<feature type="transmembrane region" description="Helical" evidence="2">
    <location>
        <begin position="45"/>
        <end position="67"/>
    </location>
</feature>
<keyword evidence="4" id="KW-1185">Reference proteome</keyword>
<evidence type="ECO:0000313" key="3">
    <source>
        <dbReference type="EMBL" id="QOV91703.1"/>
    </source>
</evidence>
<evidence type="ECO:0000256" key="1">
    <source>
        <dbReference type="SAM" id="MobiDB-lite"/>
    </source>
</evidence>
<feature type="region of interest" description="Disordered" evidence="1">
    <location>
        <begin position="1"/>
        <end position="20"/>
    </location>
</feature>
<proteinExistence type="predicted"/>
<dbReference type="Proteomes" id="UP000593765">
    <property type="component" value="Chromosome"/>
</dbReference>
<evidence type="ECO:0000313" key="4">
    <source>
        <dbReference type="Proteomes" id="UP000593765"/>
    </source>
</evidence>
<dbReference type="RefSeq" id="WP_206295008.1">
    <property type="nucleotide sequence ID" value="NZ_CP063458.1"/>
</dbReference>
<feature type="transmembrane region" description="Helical" evidence="2">
    <location>
        <begin position="79"/>
        <end position="98"/>
    </location>
</feature>
<dbReference type="KEGG" id="hbs:IPV69_10200"/>
<protein>
    <submittedName>
        <fullName evidence="3">Uncharacterized protein</fullName>
    </submittedName>
</protein>
<name>A0A7M2X1X2_9BACT</name>
<dbReference type="AlphaFoldDB" id="A0A7M2X1X2"/>
<dbReference type="EMBL" id="CP063458">
    <property type="protein sequence ID" value="QOV91703.1"/>
    <property type="molecule type" value="Genomic_DNA"/>
</dbReference>
<evidence type="ECO:0000256" key="2">
    <source>
        <dbReference type="SAM" id="Phobius"/>
    </source>
</evidence>
<accession>A0A7M2X1X2</accession>
<keyword evidence="2" id="KW-0812">Transmembrane</keyword>
<keyword evidence="2" id="KW-0472">Membrane</keyword>
<sequence length="115" mass="12816">MTNISNQASPDGENVLSKPQDQRIAQVISYSTLTEPKPGHWLARLACWCGEGLLDLTLIVVAIYGTIEIHKTIDAPPPLTFALWALFITALIGIDVFVSQRIWRWVESDVKNDVL</sequence>
<reference evidence="3 4" key="1">
    <citation type="submission" date="2020-10" db="EMBL/GenBank/DDBJ databases">
        <title>Wide distribution of Phycisphaera-like planctomycetes from WD2101 soil group in peatlands and genome analysis of the first cultivated representative.</title>
        <authorList>
            <person name="Dedysh S.N."/>
            <person name="Beletsky A.V."/>
            <person name="Ivanova A."/>
            <person name="Kulichevskaya I.S."/>
            <person name="Suzina N.E."/>
            <person name="Philippov D.A."/>
            <person name="Rakitin A.L."/>
            <person name="Mardanov A.V."/>
            <person name="Ravin N.V."/>
        </authorList>
    </citation>
    <scope>NUCLEOTIDE SEQUENCE [LARGE SCALE GENOMIC DNA]</scope>
    <source>
        <strain evidence="3 4">M1803</strain>
    </source>
</reference>
<keyword evidence="2" id="KW-1133">Transmembrane helix</keyword>
<gene>
    <name evidence="3" type="ORF">IPV69_10200</name>
</gene>
<organism evidence="3 4">
    <name type="scientific">Humisphaera borealis</name>
    <dbReference type="NCBI Taxonomy" id="2807512"/>
    <lineage>
        <taxon>Bacteria</taxon>
        <taxon>Pseudomonadati</taxon>
        <taxon>Planctomycetota</taxon>
        <taxon>Phycisphaerae</taxon>
        <taxon>Tepidisphaerales</taxon>
        <taxon>Tepidisphaeraceae</taxon>
        <taxon>Humisphaera</taxon>
    </lineage>
</organism>